<dbReference type="GO" id="GO:0004674">
    <property type="term" value="F:protein serine/threonine kinase activity"/>
    <property type="evidence" value="ECO:0007669"/>
    <property type="project" value="UniProtKB-KW"/>
</dbReference>
<dbReference type="InterPro" id="IPR000719">
    <property type="entry name" value="Prot_kinase_dom"/>
</dbReference>
<dbReference type="SUPFAM" id="SSF47473">
    <property type="entry name" value="EF-hand"/>
    <property type="match status" value="1"/>
</dbReference>
<dbReference type="AlphaFoldDB" id="A0A6A3ICZ5"/>
<organism evidence="13 16">
    <name type="scientific">Phytophthora rubi</name>
    <dbReference type="NCBI Taxonomy" id="129364"/>
    <lineage>
        <taxon>Eukaryota</taxon>
        <taxon>Sar</taxon>
        <taxon>Stramenopiles</taxon>
        <taxon>Oomycota</taxon>
        <taxon>Peronosporomycetes</taxon>
        <taxon>Peronosporales</taxon>
        <taxon>Peronosporaceae</taxon>
        <taxon>Phytophthora</taxon>
    </lineage>
</organism>
<evidence type="ECO:0000256" key="2">
    <source>
        <dbReference type="ARBA" id="ARBA00022527"/>
    </source>
</evidence>
<dbReference type="PROSITE" id="PS50222">
    <property type="entry name" value="EF_HAND_2"/>
    <property type="match status" value="4"/>
</dbReference>
<dbReference type="InterPro" id="IPR011009">
    <property type="entry name" value="Kinase-like_dom_sf"/>
</dbReference>
<feature type="domain" description="EF-hand" evidence="12">
    <location>
        <begin position="411"/>
        <end position="446"/>
    </location>
</feature>
<dbReference type="EMBL" id="QXFU01002952">
    <property type="protein sequence ID" value="KAE8979867.1"/>
    <property type="molecule type" value="Genomic_DNA"/>
</dbReference>
<feature type="domain" description="EF-hand" evidence="12">
    <location>
        <begin position="447"/>
        <end position="482"/>
    </location>
</feature>
<dbReference type="Proteomes" id="UP000429607">
    <property type="component" value="Unassembled WGS sequence"/>
</dbReference>
<accession>A0A6A3ICZ5</accession>
<evidence type="ECO:0000313" key="16">
    <source>
        <dbReference type="Proteomes" id="UP000435112"/>
    </source>
</evidence>
<comment type="cofactor">
    <cofactor evidence="1">
        <name>Mg(2+)</name>
        <dbReference type="ChEBI" id="CHEBI:18420"/>
    </cofactor>
</comment>
<dbReference type="GO" id="GO:0005509">
    <property type="term" value="F:calcium ion binding"/>
    <property type="evidence" value="ECO:0007669"/>
    <property type="project" value="InterPro"/>
</dbReference>
<keyword evidence="6" id="KW-0418">Kinase</keyword>
<dbReference type="Gene3D" id="3.30.200.20">
    <property type="entry name" value="Phosphorylase Kinase, domain 1"/>
    <property type="match status" value="1"/>
</dbReference>
<evidence type="ECO:0000256" key="5">
    <source>
        <dbReference type="ARBA" id="ARBA00022741"/>
    </source>
</evidence>
<keyword evidence="4" id="KW-0677">Repeat</keyword>
<dbReference type="CDD" id="cd00051">
    <property type="entry name" value="EFh"/>
    <property type="match status" value="2"/>
</dbReference>
<sequence>MRMRLITRLTRAPVRSKVAPTSAVEHPPVAKPKFAAYGNGTGWVGFVTTAAALGVAVLMSRDTPSSDVECGPSSDAWWMAPKLEQRGHYALLKELGRGGFSIVRLAVDMQTEQKLAAKIFDPKSSSLETIQAEIDILRHLGTHRNIVSLHDVLYLKDETIMLTDLVEGGELFDYIVDMGSVSEKDAAHLLHDVCRALDYVHSRGVCHRDLKPENVLLSNRSADANIKVADFGLSRRQRQGEQVVEKFPNGTVAYWAPEIITCHPQDFGVDMWAFGVLAYITLTGVHPFDPRGDKSDAEIVKEIAKGTYDVENKWFKSLSADAKDFLTQLLHSDPSKRLTAKQALDHPWLSGITSPEDPLDSGHTQRLQSYQRLQHLRANILAVVMGVQHAKLGDSPGVGEKHLVSHRTSTVNMDMFKETFALFDKDESGCIDRGELQGMLLALGQQLSSSEIDNIMRQADTDGDGKISFTEFVSMMNQRLFRRGDLTAGDLKAAFDTFDVNRDGFISSSELEHILHVLGNKHISREEICKIIQAADKNEDGKIDYDEFCALMQCSSSRRRADAPTSVR</sequence>
<dbReference type="InterPro" id="IPR017441">
    <property type="entry name" value="Protein_kinase_ATP_BS"/>
</dbReference>
<feature type="domain" description="Protein kinase" evidence="11">
    <location>
        <begin position="89"/>
        <end position="349"/>
    </location>
</feature>
<dbReference type="EMBL" id="QXFV01002913">
    <property type="protein sequence ID" value="KAE8981880.1"/>
    <property type="molecule type" value="Genomic_DNA"/>
</dbReference>
<dbReference type="GO" id="GO:0005524">
    <property type="term" value="F:ATP binding"/>
    <property type="evidence" value="ECO:0007669"/>
    <property type="project" value="UniProtKB-UniRule"/>
</dbReference>
<dbReference type="SUPFAM" id="SSF56112">
    <property type="entry name" value="Protein kinase-like (PK-like)"/>
    <property type="match status" value="1"/>
</dbReference>
<dbReference type="FunFam" id="1.10.238.10:FF:000003">
    <property type="entry name" value="Calmodulin A"/>
    <property type="match status" value="1"/>
</dbReference>
<dbReference type="PANTHER" id="PTHR24349">
    <property type="entry name" value="SERINE/THREONINE-PROTEIN KINASE"/>
    <property type="match status" value="1"/>
</dbReference>
<dbReference type="SMART" id="SM00220">
    <property type="entry name" value="S_TKc"/>
    <property type="match status" value="1"/>
</dbReference>
<evidence type="ECO:0000256" key="7">
    <source>
        <dbReference type="ARBA" id="ARBA00022837"/>
    </source>
</evidence>
<evidence type="ECO:0000256" key="8">
    <source>
        <dbReference type="ARBA" id="ARBA00022840"/>
    </source>
</evidence>
<dbReference type="CDD" id="cd05117">
    <property type="entry name" value="STKc_CAMK"/>
    <property type="match status" value="1"/>
</dbReference>
<evidence type="ECO:0000256" key="3">
    <source>
        <dbReference type="ARBA" id="ARBA00022679"/>
    </source>
</evidence>
<keyword evidence="2" id="KW-0723">Serine/threonine-protein kinase</keyword>
<dbReference type="SMART" id="SM00054">
    <property type="entry name" value="EFh"/>
    <property type="match status" value="4"/>
</dbReference>
<proteinExistence type="inferred from homology"/>
<keyword evidence="3" id="KW-0808">Transferase</keyword>
<evidence type="ECO:0000256" key="1">
    <source>
        <dbReference type="ARBA" id="ARBA00001946"/>
    </source>
</evidence>
<dbReference type="Gene3D" id="1.10.510.10">
    <property type="entry name" value="Transferase(Phosphotransferase) domain 1"/>
    <property type="match status" value="1"/>
</dbReference>
<evidence type="ECO:0000313" key="14">
    <source>
        <dbReference type="EMBL" id="KAE8981880.1"/>
    </source>
</evidence>
<feature type="domain" description="EF-hand" evidence="12">
    <location>
        <begin position="523"/>
        <end position="558"/>
    </location>
</feature>
<comment type="similarity">
    <text evidence="9">Belongs to the protein kinase superfamily. Ser/Thr protein kinase family. CDPK subfamily.</text>
</comment>
<dbReference type="FunFam" id="1.10.510.10:FF:000571">
    <property type="entry name" value="Maternal embryonic leucine zipper kinase"/>
    <property type="match status" value="1"/>
</dbReference>
<keyword evidence="5 10" id="KW-0547">Nucleotide-binding</keyword>
<gene>
    <name evidence="14" type="ORF">PR001_g23875</name>
    <name evidence="13" type="ORF">PR002_g24299</name>
</gene>
<dbReference type="InterPro" id="IPR011992">
    <property type="entry name" value="EF-hand-dom_pair"/>
</dbReference>
<dbReference type="Gene3D" id="1.10.238.10">
    <property type="entry name" value="EF-hand"/>
    <property type="match status" value="2"/>
</dbReference>
<evidence type="ECO:0000313" key="15">
    <source>
        <dbReference type="Proteomes" id="UP000429607"/>
    </source>
</evidence>
<dbReference type="FunFam" id="1.10.238.10:FF:000001">
    <property type="entry name" value="Calmodulin 1"/>
    <property type="match status" value="1"/>
</dbReference>
<dbReference type="Proteomes" id="UP000435112">
    <property type="component" value="Unassembled WGS sequence"/>
</dbReference>
<evidence type="ECO:0000256" key="6">
    <source>
        <dbReference type="ARBA" id="ARBA00022777"/>
    </source>
</evidence>
<feature type="domain" description="EF-hand" evidence="12">
    <location>
        <begin position="486"/>
        <end position="521"/>
    </location>
</feature>
<dbReference type="OrthoDB" id="40902at2759"/>
<dbReference type="InterPro" id="IPR018247">
    <property type="entry name" value="EF_Hand_1_Ca_BS"/>
</dbReference>
<evidence type="ECO:0000256" key="9">
    <source>
        <dbReference type="ARBA" id="ARBA00024334"/>
    </source>
</evidence>
<feature type="binding site" evidence="10">
    <location>
        <position position="118"/>
    </location>
    <ligand>
        <name>ATP</name>
        <dbReference type="ChEBI" id="CHEBI:30616"/>
    </ligand>
</feature>
<dbReference type="InterPro" id="IPR008271">
    <property type="entry name" value="Ser/Thr_kinase_AS"/>
</dbReference>
<comment type="caution">
    <text evidence="13">The sequence shown here is derived from an EMBL/GenBank/DDBJ whole genome shotgun (WGS) entry which is preliminary data.</text>
</comment>
<protein>
    <submittedName>
        <fullName evidence="13">Uncharacterized protein</fullName>
    </submittedName>
</protein>
<dbReference type="PROSITE" id="PS00018">
    <property type="entry name" value="EF_HAND_1"/>
    <property type="match status" value="4"/>
</dbReference>
<evidence type="ECO:0000259" key="11">
    <source>
        <dbReference type="PROSITE" id="PS50011"/>
    </source>
</evidence>
<evidence type="ECO:0000259" key="12">
    <source>
        <dbReference type="PROSITE" id="PS50222"/>
    </source>
</evidence>
<dbReference type="Pfam" id="PF13499">
    <property type="entry name" value="EF-hand_7"/>
    <property type="match status" value="2"/>
</dbReference>
<dbReference type="Pfam" id="PF00069">
    <property type="entry name" value="Pkinase"/>
    <property type="match status" value="1"/>
</dbReference>
<keyword evidence="7" id="KW-0106">Calcium</keyword>
<dbReference type="PROSITE" id="PS00107">
    <property type="entry name" value="PROTEIN_KINASE_ATP"/>
    <property type="match status" value="1"/>
</dbReference>
<evidence type="ECO:0000256" key="10">
    <source>
        <dbReference type="PROSITE-ProRule" id="PRU10141"/>
    </source>
</evidence>
<dbReference type="PROSITE" id="PS50011">
    <property type="entry name" value="PROTEIN_KINASE_DOM"/>
    <property type="match status" value="1"/>
</dbReference>
<reference evidence="15 16" key="1">
    <citation type="submission" date="2018-09" db="EMBL/GenBank/DDBJ databases">
        <title>Genomic investigation of the strawberry pathogen Phytophthora fragariae indicates pathogenicity is determined by transcriptional variation in three key races.</title>
        <authorList>
            <person name="Adams T.M."/>
            <person name="Armitage A.D."/>
            <person name="Sobczyk M.K."/>
            <person name="Bates H.J."/>
            <person name="Dunwell J.M."/>
            <person name="Nellist C.F."/>
            <person name="Harrison R.J."/>
        </authorList>
    </citation>
    <scope>NUCLEOTIDE SEQUENCE [LARGE SCALE GENOMIC DNA]</scope>
    <source>
        <strain evidence="14 15">SCRP249</strain>
        <strain evidence="13 16">SCRP324</strain>
    </source>
</reference>
<dbReference type="InterPro" id="IPR050205">
    <property type="entry name" value="CDPK_Ser/Thr_kinases"/>
</dbReference>
<name>A0A6A3ICZ5_9STRA</name>
<evidence type="ECO:0000313" key="13">
    <source>
        <dbReference type="EMBL" id="KAE8979867.1"/>
    </source>
</evidence>
<evidence type="ECO:0000256" key="4">
    <source>
        <dbReference type="ARBA" id="ARBA00022737"/>
    </source>
</evidence>
<dbReference type="InterPro" id="IPR002048">
    <property type="entry name" value="EF_hand_dom"/>
</dbReference>
<dbReference type="PROSITE" id="PS00108">
    <property type="entry name" value="PROTEIN_KINASE_ST"/>
    <property type="match status" value="1"/>
</dbReference>
<keyword evidence="8 10" id="KW-0067">ATP-binding</keyword>